<dbReference type="GO" id="GO:0004595">
    <property type="term" value="F:pantetheine-phosphate adenylyltransferase activity"/>
    <property type="evidence" value="ECO:0007669"/>
    <property type="project" value="UniProtKB-EC"/>
</dbReference>
<keyword evidence="2" id="KW-0548">Nucleotidyltransferase</keyword>
<sequence>ARTPSCRVPRFVRPGDQRTPRHRGASGVPVRRGRGGGGGQRLQEPPVHRRRAHRDAPDRLPRPAQRACRRVRRAAHRLLPGARHRRHREGPAGGERLRLRAADGADELQPRADRDGVRADEPRVLLPGLLAGQGGRRVRGRRRRPGARLRARPAEGAAGRAHARAV</sequence>
<reference evidence="2" key="1">
    <citation type="submission" date="2020-02" db="EMBL/GenBank/DDBJ databases">
        <authorList>
            <person name="Meier V. D."/>
        </authorList>
    </citation>
    <scope>NUCLEOTIDE SEQUENCE</scope>
    <source>
        <strain evidence="2">AVDCRST_MAG06</strain>
    </source>
</reference>
<feature type="compositionally biased region" description="Basic residues" evidence="1">
    <location>
        <begin position="67"/>
        <end position="88"/>
    </location>
</feature>
<gene>
    <name evidence="2" type="ORF">AVDCRST_MAG06-2669</name>
</gene>
<dbReference type="AlphaFoldDB" id="A0A6J4PAF0"/>
<keyword evidence="2" id="KW-0808">Transferase</keyword>
<feature type="compositionally biased region" description="Basic and acidic residues" evidence="1">
    <location>
        <begin position="95"/>
        <end position="123"/>
    </location>
</feature>
<evidence type="ECO:0000256" key="1">
    <source>
        <dbReference type="SAM" id="MobiDB-lite"/>
    </source>
</evidence>
<protein>
    <submittedName>
        <fullName evidence="2">Phosphopantetheine adenylyltransferase</fullName>
        <ecNumber evidence="2">2.7.7.3</ecNumber>
    </submittedName>
</protein>
<feature type="non-terminal residue" evidence="2">
    <location>
        <position position="1"/>
    </location>
</feature>
<organism evidence="2">
    <name type="scientific">uncultured Nocardioides sp</name>
    <dbReference type="NCBI Taxonomy" id="198441"/>
    <lineage>
        <taxon>Bacteria</taxon>
        <taxon>Bacillati</taxon>
        <taxon>Actinomycetota</taxon>
        <taxon>Actinomycetes</taxon>
        <taxon>Propionibacteriales</taxon>
        <taxon>Nocardioidaceae</taxon>
        <taxon>Nocardioides</taxon>
        <taxon>environmental samples</taxon>
    </lineage>
</organism>
<accession>A0A6J4PAF0</accession>
<feature type="compositionally biased region" description="Basic residues" evidence="1">
    <location>
        <begin position="136"/>
        <end position="151"/>
    </location>
</feature>
<dbReference type="EMBL" id="CADCUP010000176">
    <property type="protein sequence ID" value="CAA9407992.1"/>
    <property type="molecule type" value="Genomic_DNA"/>
</dbReference>
<dbReference type="EC" id="2.7.7.3" evidence="2"/>
<feature type="region of interest" description="Disordered" evidence="1">
    <location>
        <begin position="1"/>
        <end position="166"/>
    </location>
</feature>
<proteinExistence type="predicted"/>
<name>A0A6J4PAF0_9ACTN</name>
<evidence type="ECO:0000313" key="2">
    <source>
        <dbReference type="EMBL" id="CAA9407992.1"/>
    </source>
</evidence>
<feature type="non-terminal residue" evidence="2">
    <location>
        <position position="166"/>
    </location>
</feature>